<evidence type="ECO:0000259" key="2">
    <source>
        <dbReference type="PROSITE" id="PS50217"/>
    </source>
</evidence>
<accession>A0A420J400</accession>
<name>A0A420J400_9PEZI</name>
<dbReference type="STRING" id="62708.A0A420J400"/>
<dbReference type="Gene3D" id="1.20.5.170">
    <property type="match status" value="1"/>
</dbReference>
<dbReference type="PROSITE" id="PS50217">
    <property type="entry name" value="BZIP"/>
    <property type="match status" value="1"/>
</dbReference>
<dbReference type="FunFam" id="1.20.5.170:FF:000031">
    <property type="entry name" value="BZIP transcription factor (MeaB)"/>
    <property type="match status" value="1"/>
</dbReference>
<dbReference type="EMBL" id="MCBQ01003493">
    <property type="protein sequence ID" value="RKF81508.1"/>
    <property type="molecule type" value="Genomic_DNA"/>
</dbReference>
<organism evidence="3 4">
    <name type="scientific">Golovinomyces cichoracearum</name>
    <dbReference type="NCBI Taxonomy" id="62708"/>
    <lineage>
        <taxon>Eukaryota</taxon>
        <taxon>Fungi</taxon>
        <taxon>Dikarya</taxon>
        <taxon>Ascomycota</taxon>
        <taxon>Pezizomycotina</taxon>
        <taxon>Leotiomycetes</taxon>
        <taxon>Erysiphales</taxon>
        <taxon>Erysiphaceae</taxon>
        <taxon>Golovinomyces</taxon>
    </lineage>
</organism>
<comment type="caution">
    <text evidence="3">The sequence shown here is derived from an EMBL/GenBank/DDBJ whole genome shotgun (WGS) entry which is preliminary data.</text>
</comment>
<dbReference type="SMART" id="SM00338">
    <property type="entry name" value="BRLZ"/>
    <property type="match status" value="1"/>
</dbReference>
<dbReference type="PANTHER" id="PTHR37616:SF2">
    <property type="entry name" value="BZIP DOMAIN-CONTAINING PROTEIN"/>
    <property type="match status" value="1"/>
</dbReference>
<dbReference type="InterPro" id="IPR046347">
    <property type="entry name" value="bZIP_sf"/>
</dbReference>
<dbReference type="Pfam" id="PF00170">
    <property type="entry name" value="bZIP_1"/>
    <property type="match status" value="1"/>
</dbReference>
<feature type="domain" description="BZIP" evidence="2">
    <location>
        <begin position="306"/>
        <end position="369"/>
    </location>
</feature>
<feature type="compositionally biased region" description="Polar residues" evidence="1">
    <location>
        <begin position="221"/>
        <end position="234"/>
    </location>
</feature>
<keyword evidence="4" id="KW-1185">Reference proteome</keyword>
<dbReference type="InterPro" id="IPR004827">
    <property type="entry name" value="bZIP"/>
</dbReference>
<protein>
    <submittedName>
        <fullName evidence="3">BZIP-type transcription factor MBZ1</fullName>
    </submittedName>
</protein>
<evidence type="ECO:0000313" key="3">
    <source>
        <dbReference type="EMBL" id="RKF81508.1"/>
    </source>
</evidence>
<dbReference type="SUPFAM" id="SSF57959">
    <property type="entry name" value="Leucine zipper domain"/>
    <property type="match status" value="1"/>
</dbReference>
<dbReference type="Proteomes" id="UP000283383">
    <property type="component" value="Unassembled WGS sequence"/>
</dbReference>
<evidence type="ECO:0000313" key="4">
    <source>
        <dbReference type="Proteomes" id="UP000283383"/>
    </source>
</evidence>
<reference evidence="3 4" key="1">
    <citation type="journal article" date="2018" name="BMC Genomics">
        <title>Comparative genome analyses reveal sequence features reflecting distinct modes of host-adaptation between dicot and monocot powdery mildew.</title>
        <authorList>
            <person name="Wu Y."/>
            <person name="Ma X."/>
            <person name="Pan Z."/>
            <person name="Kale S.D."/>
            <person name="Song Y."/>
            <person name="King H."/>
            <person name="Zhang Q."/>
            <person name="Presley C."/>
            <person name="Deng X."/>
            <person name="Wei C.I."/>
            <person name="Xiao S."/>
        </authorList>
    </citation>
    <scope>NUCLEOTIDE SEQUENCE [LARGE SCALE GENOMIC DNA]</scope>
    <source>
        <strain evidence="3">UMSG3</strain>
    </source>
</reference>
<dbReference type="GO" id="GO:0003700">
    <property type="term" value="F:DNA-binding transcription factor activity"/>
    <property type="evidence" value="ECO:0007669"/>
    <property type="project" value="InterPro"/>
</dbReference>
<dbReference type="CDD" id="cd14810">
    <property type="entry name" value="bZIP_u1"/>
    <property type="match status" value="1"/>
</dbReference>
<evidence type="ECO:0000256" key="1">
    <source>
        <dbReference type="SAM" id="MobiDB-lite"/>
    </source>
</evidence>
<dbReference type="AlphaFoldDB" id="A0A420J400"/>
<proteinExistence type="predicted"/>
<feature type="region of interest" description="Disordered" evidence="1">
    <location>
        <begin position="221"/>
        <end position="240"/>
    </location>
</feature>
<gene>
    <name evidence="3" type="ORF">GcM3_034001</name>
</gene>
<dbReference type="PANTHER" id="PTHR37616">
    <property type="entry name" value="BZIP TRANSCRIPTION FACTOR 60-LIKE"/>
    <property type="match status" value="1"/>
</dbReference>
<sequence>MQEHHSSISTNPIQTEHNSSIIMKENSNINKSSTQYLRGASVSHSQSGCHEPHPNALIGFSDYNHNFNERGTDLSSISSPASLQPIIKIPGHDHKIYRHDTGISSATTRTLAVNHQPHQRVLTCQIEDDENLNDLKPISTCDSAYNSSDIDMEFDSPNREPKFYYPQPLTMALTEPSFSNNQPSSLIQIQDNNFCHSGLNLHQQFANDDLQQRNHSIIQSSRQTIDTKTSSHKAPSSRMKVISPSKDVIVEEKISQLLKSMRQGNIGADESKDHVASSLFSRSLSKKDEEMDEDEKLLVSEEGKKLSSKERRQLRNKVSARAFRSRRKEYISQLEDEITVKINENGDLRAQNQALIEENIRLSDITRMLISSPSLSGCVDSISMNPVLDLDLQAYQQPSLKPDLSQPQPTKDVNPNIFQQQNQQPYFDMTSNPEAPLDFSVVDYNYDESHICQPQVFFVGILPEIFLDFGCLSLKTIPPSAMSYTMDEFDLTQINYSSTLNLNLNGTEEILFGDEKSSKKSIFTFFDINPLLKSSQCRSVFPQLATSPTDQSKILKHTEIKYEESDAAILQKIDRLVAETDACYQRLSTLVQNR</sequence>